<accession>A0ABS5FU10</accession>
<name>A0ABS5FU10_9BRAD</name>
<dbReference type="Pfam" id="PF00724">
    <property type="entry name" value="Oxidored_FMN"/>
    <property type="match status" value="1"/>
</dbReference>
<evidence type="ECO:0000259" key="1">
    <source>
        <dbReference type="Pfam" id="PF00724"/>
    </source>
</evidence>
<comment type="caution">
    <text evidence="2">The sequence shown here is derived from an EMBL/GenBank/DDBJ whole genome shotgun (WGS) entry which is preliminary data.</text>
</comment>
<dbReference type="PANTHER" id="PTHR22893:SF91">
    <property type="entry name" value="NADPH DEHYDROGENASE 2-RELATED"/>
    <property type="match status" value="1"/>
</dbReference>
<evidence type="ECO:0000313" key="3">
    <source>
        <dbReference type="Proteomes" id="UP001315278"/>
    </source>
</evidence>
<dbReference type="InterPro" id="IPR045247">
    <property type="entry name" value="Oye-like"/>
</dbReference>
<feature type="domain" description="NADH:flavin oxidoreductase/NADH oxidase N-terminal" evidence="1">
    <location>
        <begin position="7"/>
        <end position="338"/>
    </location>
</feature>
<dbReference type="PANTHER" id="PTHR22893">
    <property type="entry name" value="NADH OXIDOREDUCTASE-RELATED"/>
    <property type="match status" value="1"/>
</dbReference>
<dbReference type="CDD" id="cd02933">
    <property type="entry name" value="OYE_like_FMN"/>
    <property type="match status" value="1"/>
</dbReference>
<dbReference type="SUPFAM" id="SSF51395">
    <property type="entry name" value="FMN-linked oxidoreductases"/>
    <property type="match status" value="1"/>
</dbReference>
<protein>
    <submittedName>
        <fullName evidence="2">Alkene reductase</fullName>
    </submittedName>
</protein>
<dbReference type="InterPro" id="IPR013785">
    <property type="entry name" value="Aldolase_TIM"/>
</dbReference>
<dbReference type="EMBL" id="JAFCJH010000052">
    <property type="protein sequence ID" value="MBR0800329.1"/>
    <property type="molecule type" value="Genomic_DNA"/>
</dbReference>
<keyword evidence="3" id="KW-1185">Reference proteome</keyword>
<dbReference type="Gene3D" id="3.20.20.70">
    <property type="entry name" value="Aldolase class I"/>
    <property type="match status" value="1"/>
</dbReference>
<reference evidence="3" key="1">
    <citation type="journal article" date="2021" name="ISME J.">
        <title>Evolutionary origin and ecological implication of a unique nif island in free-living Bradyrhizobium lineages.</title>
        <authorList>
            <person name="Tao J."/>
        </authorList>
    </citation>
    <scope>NUCLEOTIDE SEQUENCE [LARGE SCALE GENOMIC DNA]</scope>
    <source>
        <strain evidence="3">SZCCT0434</strain>
    </source>
</reference>
<evidence type="ECO:0000313" key="2">
    <source>
        <dbReference type="EMBL" id="MBR0800329.1"/>
    </source>
</evidence>
<sequence>MARLQESLKLGALELKNRVLMAPLTRCRAGAGDVPVAINAEYYAQRASAGLIITEATNVSPNSCAFENAPGIWTPAQVEGWKSVTRAVHEKGGRIFLQLWHCGRVGASGILKGNDPLSPSGVNDDLDSLQVYGLMANGNYVRIAATPSRAMTIDEIRSTVLEYKAGAANAIAAGCDGVEVHSANGYLPHQFLSPTTNQRSDEYGGSVENRARFLREIVAAIISEIPPEKVGVRLSPFAHYNNVRDPDPSVTYPRIAKMLNEFGVAYIHIADTNAWAGAPDLRTILSLIKPHFRGAIIVNAGISPESAEALVGAGDADAVAFGRMFIANPDLPERIQRKGPYTELRTVGLYGGDRTGYVDYPFHGQVTAAR</sequence>
<proteinExistence type="predicted"/>
<dbReference type="RefSeq" id="WP_212494757.1">
    <property type="nucleotide sequence ID" value="NZ_JAFCJH010000052.1"/>
</dbReference>
<dbReference type="Proteomes" id="UP001315278">
    <property type="component" value="Unassembled WGS sequence"/>
</dbReference>
<gene>
    <name evidence="2" type="ORF">JQ615_33670</name>
</gene>
<organism evidence="2 3">
    <name type="scientific">Bradyrhizobium jicamae</name>
    <dbReference type="NCBI Taxonomy" id="280332"/>
    <lineage>
        <taxon>Bacteria</taxon>
        <taxon>Pseudomonadati</taxon>
        <taxon>Pseudomonadota</taxon>
        <taxon>Alphaproteobacteria</taxon>
        <taxon>Hyphomicrobiales</taxon>
        <taxon>Nitrobacteraceae</taxon>
        <taxon>Bradyrhizobium</taxon>
    </lineage>
</organism>
<dbReference type="InterPro" id="IPR001155">
    <property type="entry name" value="OxRdtase_FMN_N"/>
</dbReference>